<protein>
    <recommendedName>
        <fullName evidence="1">Myb-like domain-containing protein</fullName>
    </recommendedName>
</protein>
<dbReference type="SUPFAM" id="SSF46689">
    <property type="entry name" value="Homeodomain-like"/>
    <property type="match status" value="1"/>
</dbReference>
<name>A0A8J4S4U2_9ROSI</name>
<gene>
    <name evidence="2" type="ORF">CMV_001264</name>
</gene>
<organism evidence="2 3">
    <name type="scientific">Castanea mollissima</name>
    <name type="common">Chinese chestnut</name>
    <dbReference type="NCBI Taxonomy" id="60419"/>
    <lineage>
        <taxon>Eukaryota</taxon>
        <taxon>Viridiplantae</taxon>
        <taxon>Streptophyta</taxon>
        <taxon>Embryophyta</taxon>
        <taxon>Tracheophyta</taxon>
        <taxon>Spermatophyta</taxon>
        <taxon>Magnoliopsida</taxon>
        <taxon>eudicotyledons</taxon>
        <taxon>Gunneridae</taxon>
        <taxon>Pentapetalae</taxon>
        <taxon>rosids</taxon>
        <taxon>fabids</taxon>
        <taxon>Fagales</taxon>
        <taxon>Fagaceae</taxon>
        <taxon>Castanea</taxon>
    </lineage>
</organism>
<dbReference type="Pfam" id="PF00249">
    <property type="entry name" value="Myb_DNA-binding"/>
    <property type="match status" value="1"/>
</dbReference>
<dbReference type="Gene3D" id="1.10.10.60">
    <property type="entry name" value="Homeodomain-like"/>
    <property type="match status" value="1"/>
</dbReference>
<dbReference type="InterPro" id="IPR001005">
    <property type="entry name" value="SANT/Myb"/>
</dbReference>
<dbReference type="PANTHER" id="PTHR46872">
    <property type="entry name" value="DNA BINDING PROTEIN"/>
    <property type="match status" value="1"/>
</dbReference>
<dbReference type="AlphaFoldDB" id="A0A8J4S4U2"/>
<dbReference type="OrthoDB" id="1908944at2759"/>
<evidence type="ECO:0000313" key="2">
    <source>
        <dbReference type="EMBL" id="KAF3975511.1"/>
    </source>
</evidence>
<comment type="caution">
    <text evidence="2">The sequence shown here is derived from an EMBL/GenBank/DDBJ whole genome shotgun (WGS) entry which is preliminary data.</text>
</comment>
<evidence type="ECO:0000259" key="1">
    <source>
        <dbReference type="SMART" id="SM00717"/>
    </source>
</evidence>
<reference evidence="2" key="1">
    <citation type="submission" date="2020-03" db="EMBL/GenBank/DDBJ databases">
        <title>Castanea mollissima Vanexum genome sequencing.</title>
        <authorList>
            <person name="Staton M."/>
        </authorList>
    </citation>
    <scope>NUCLEOTIDE SEQUENCE</scope>
    <source>
        <tissue evidence="2">Leaf</tissue>
    </source>
</reference>
<accession>A0A8J4S4U2</accession>
<proteinExistence type="predicted"/>
<sequence length="517" mass="57493">MFTFRSVAFSTILQVTPAPVAQGEMIHKRPLVGEDSYVVASKQPRQLEHSSQRACTINIVPSNNAPEKPQTSGEDDFIKCQDEGRLVNDTITEVSNETTVLENGASGSISQFLWVNGSIIGADVMSEAAAHLSFFPEFFEDEHQLKSLYQSDEIYSSLFNCPTQKLVSVGPEHQAFVPEWGLQGLKNSSDHLDNSDPLLGLVHKSGGGLLIDNASEEILMGTRVIPMPDLEAFANSCYRNRGTRSDCSCLDEGSVRCVRQHVMEAREKIRENLGQEIFEELGFCEMGEEVAKKWTEEEEQAFQEVVLSNPASLGKNFWDHLLAVFPSRTKNDIVSYYFNVFMLRKRAEQNRLDPLNVDSDNDEWQKSELGLADEDEDSVVESPLDQDATANHQEDHVEDCLDDIEVEEIDACNNGANIIIHRVGTDEDDGGDIDDISGTHVSTFYGDCHVDIGLELCGKIHGSNGEDYDIQDDSCTSYECQRDRVDSCGTLDGETDARESGGEMKHSMIHLVECQEV</sequence>
<feature type="domain" description="Myb-like" evidence="1">
    <location>
        <begin position="290"/>
        <end position="343"/>
    </location>
</feature>
<keyword evidence="3" id="KW-1185">Reference proteome</keyword>
<dbReference type="PANTHER" id="PTHR46872:SF4">
    <property type="entry name" value="MYB-LIKE DOMAIN-CONTAINING PROTEIN"/>
    <property type="match status" value="1"/>
</dbReference>
<dbReference type="Proteomes" id="UP000737018">
    <property type="component" value="Unassembled WGS sequence"/>
</dbReference>
<dbReference type="EMBL" id="JRKL02000076">
    <property type="protein sequence ID" value="KAF3975511.1"/>
    <property type="molecule type" value="Genomic_DNA"/>
</dbReference>
<dbReference type="CDD" id="cd00167">
    <property type="entry name" value="SANT"/>
    <property type="match status" value="1"/>
</dbReference>
<dbReference type="SMART" id="SM00717">
    <property type="entry name" value="SANT"/>
    <property type="match status" value="1"/>
</dbReference>
<evidence type="ECO:0000313" key="3">
    <source>
        <dbReference type="Proteomes" id="UP000737018"/>
    </source>
</evidence>
<dbReference type="InterPro" id="IPR009057">
    <property type="entry name" value="Homeodomain-like_sf"/>
</dbReference>